<dbReference type="Proteomes" id="UP000789508">
    <property type="component" value="Unassembled WGS sequence"/>
</dbReference>
<proteinExistence type="predicted"/>
<gene>
    <name evidence="1" type="ORF">ALEPTO_LOCUS9428</name>
</gene>
<reference evidence="1" key="1">
    <citation type="submission" date="2021-06" db="EMBL/GenBank/DDBJ databases">
        <authorList>
            <person name="Kallberg Y."/>
            <person name="Tangrot J."/>
            <person name="Rosling A."/>
        </authorList>
    </citation>
    <scope>NUCLEOTIDE SEQUENCE</scope>
    <source>
        <strain evidence="1">FL130A</strain>
    </source>
</reference>
<dbReference type="EMBL" id="CAJVPS010007212">
    <property type="protein sequence ID" value="CAG8632881.1"/>
    <property type="molecule type" value="Genomic_DNA"/>
</dbReference>
<dbReference type="AlphaFoldDB" id="A0A9N9DE22"/>
<sequence>MTPDESQKVVDRFFSEIESNIKKEEEESEAMLNVFLKPGEESPRAASVTDKVYNARRKKSKLAVNYYRVGEEEGGGDDRTENNK</sequence>
<keyword evidence="2" id="KW-1185">Reference proteome</keyword>
<protein>
    <submittedName>
        <fullName evidence="1">287_t:CDS:1</fullName>
    </submittedName>
</protein>
<comment type="caution">
    <text evidence="1">The sequence shown here is derived from an EMBL/GenBank/DDBJ whole genome shotgun (WGS) entry which is preliminary data.</text>
</comment>
<accession>A0A9N9DE22</accession>
<organism evidence="1 2">
    <name type="scientific">Ambispora leptoticha</name>
    <dbReference type="NCBI Taxonomy" id="144679"/>
    <lineage>
        <taxon>Eukaryota</taxon>
        <taxon>Fungi</taxon>
        <taxon>Fungi incertae sedis</taxon>
        <taxon>Mucoromycota</taxon>
        <taxon>Glomeromycotina</taxon>
        <taxon>Glomeromycetes</taxon>
        <taxon>Archaeosporales</taxon>
        <taxon>Ambisporaceae</taxon>
        <taxon>Ambispora</taxon>
    </lineage>
</organism>
<name>A0A9N9DE22_9GLOM</name>
<evidence type="ECO:0000313" key="2">
    <source>
        <dbReference type="Proteomes" id="UP000789508"/>
    </source>
</evidence>
<feature type="non-terminal residue" evidence="1">
    <location>
        <position position="84"/>
    </location>
</feature>
<evidence type="ECO:0000313" key="1">
    <source>
        <dbReference type="EMBL" id="CAG8632881.1"/>
    </source>
</evidence>